<dbReference type="InterPro" id="IPR025380">
    <property type="entry name" value="DUF4369"/>
</dbReference>
<accession>A0A9D7SC91</accession>
<dbReference type="GO" id="GO:0017004">
    <property type="term" value="P:cytochrome complex assembly"/>
    <property type="evidence" value="ECO:0007669"/>
    <property type="project" value="UniProtKB-KW"/>
</dbReference>
<keyword evidence="4" id="KW-0676">Redox-active center</keyword>
<evidence type="ECO:0000313" key="6">
    <source>
        <dbReference type="EMBL" id="MBK9719309.1"/>
    </source>
</evidence>
<gene>
    <name evidence="6" type="ORF">IPO85_17700</name>
</gene>
<reference evidence="6 7" key="1">
    <citation type="submission" date="2020-10" db="EMBL/GenBank/DDBJ databases">
        <title>Connecting structure to function with the recovery of over 1000 high-quality activated sludge metagenome-assembled genomes encoding full-length rRNA genes using long-read sequencing.</title>
        <authorList>
            <person name="Singleton C.M."/>
            <person name="Petriglieri F."/>
            <person name="Kristensen J.M."/>
            <person name="Kirkegaard R.H."/>
            <person name="Michaelsen T.Y."/>
            <person name="Andersen M.H."/>
            <person name="Karst S.M."/>
            <person name="Dueholm M.S."/>
            <person name="Nielsen P.H."/>
            <person name="Albertsen M."/>
        </authorList>
    </citation>
    <scope>NUCLEOTIDE SEQUENCE [LARGE SCALE GENOMIC DNA]</scope>
    <source>
        <strain evidence="6">Ribe_18-Q3-R11-54_BAT3C.373</strain>
    </source>
</reference>
<dbReference type="AlphaFoldDB" id="A0A9D7SC91"/>
<dbReference type="EMBL" id="JADKFW010000018">
    <property type="protein sequence ID" value="MBK9719309.1"/>
    <property type="molecule type" value="Genomic_DNA"/>
</dbReference>
<dbReference type="InterPro" id="IPR036249">
    <property type="entry name" value="Thioredoxin-like_sf"/>
</dbReference>
<dbReference type="InterPro" id="IPR033395">
    <property type="entry name" value="DUF5106"/>
</dbReference>
<feature type="domain" description="Thioredoxin" evidence="5">
    <location>
        <begin position="324"/>
        <end position="466"/>
    </location>
</feature>
<comment type="caution">
    <text evidence="6">The sequence shown here is derived from an EMBL/GenBank/DDBJ whole genome shotgun (WGS) entry which is preliminary data.</text>
</comment>
<sequence>MNKLFITLIGLFGYYSFLTAQKYEIHVKIEGYTNDTLLLGYQYGDKQYIKDTALIKKGEFVFQGDTALESGMYLIVLQPTHDYFQILVDSDKQKFSISSDVKTLNESLKFKGSKLNDEFYDYINYIGIQKNKADSLGDLSKLEKDPKEKAKLEQALTKIDQAVKDKQESIINRKDKSLLGLLINWSKDVEIPKYEGTADEINEKSFLFYKTHFFDGGDFLDDRSLRLPLFASKVNRYLEKLTIQVPDSINAALDFILSKCKEGSEIYKYVLSNSLNTYANSKYVGMDGVYVHLVEQYYAQGKAPWILEEPLAKMVQDAKSLKPLLIDKIAPNITVYKQDSTPISLHDIKSEYTLLLIWAPDCGHCKESMPAIKKFYSEYKSKGVEIFALCSKTGDVKACWDGVETLGMKDWINTTDPEHKSRFRIIYDVKTTPQVYILDKDKRILTKKIGAEQLPEVMEKLFRIKANETKEK</sequence>
<evidence type="ECO:0000256" key="2">
    <source>
        <dbReference type="ARBA" id="ARBA00022748"/>
    </source>
</evidence>
<evidence type="ECO:0000256" key="4">
    <source>
        <dbReference type="ARBA" id="ARBA00023284"/>
    </source>
</evidence>
<dbReference type="PROSITE" id="PS51352">
    <property type="entry name" value="THIOREDOXIN_2"/>
    <property type="match status" value="1"/>
</dbReference>
<name>A0A9D7SC91_9BACT</name>
<dbReference type="PANTHER" id="PTHR42852:SF6">
    <property type="entry name" value="THIOL:DISULFIDE INTERCHANGE PROTEIN DSBE"/>
    <property type="match status" value="1"/>
</dbReference>
<dbReference type="Gene3D" id="3.40.30.10">
    <property type="entry name" value="Glutaredoxin"/>
    <property type="match status" value="1"/>
</dbReference>
<dbReference type="Proteomes" id="UP000808349">
    <property type="component" value="Unassembled WGS sequence"/>
</dbReference>
<evidence type="ECO:0000256" key="1">
    <source>
        <dbReference type="ARBA" id="ARBA00004196"/>
    </source>
</evidence>
<dbReference type="InterPro" id="IPR013766">
    <property type="entry name" value="Thioredoxin_domain"/>
</dbReference>
<dbReference type="Pfam" id="PF14289">
    <property type="entry name" value="DUF4369"/>
    <property type="match status" value="1"/>
</dbReference>
<evidence type="ECO:0000313" key="7">
    <source>
        <dbReference type="Proteomes" id="UP000808349"/>
    </source>
</evidence>
<dbReference type="Pfam" id="PF17127">
    <property type="entry name" value="DUF5106"/>
    <property type="match status" value="1"/>
</dbReference>
<protein>
    <submittedName>
        <fullName evidence="6">Redoxin family protein</fullName>
    </submittedName>
</protein>
<comment type="subcellular location">
    <subcellularLocation>
        <location evidence="1">Cell envelope</location>
    </subcellularLocation>
</comment>
<dbReference type="InterPro" id="IPR013740">
    <property type="entry name" value="Redoxin"/>
</dbReference>
<evidence type="ECO:0000256" key="3">
    <source>
        <dbReference type="ARBA" id="ARBA00023157"/>
    </source>
</evidence>
<dbReference type="InterPro" id="IPR050553">
    <property type="entry name" value="Thioredoxin_ResA/DsbE_sf"/>
</dbReference>
<keyword evidence="2" id="KW-0201">Cytochrome c-type biogenesis</keyword>
<dbReference type="GO" id="GO:0030313">
    <property type="term" value="C:cell envelope"/>
    <property type="evidence" value="ECO:0007669"/>
    <property type="project" value="UniProtKB-SubCell"/>
</dbReference>
<proteinExistence type="predicted"/>
<evidence type="ECO:0000259" key="5">
    <source>
        <dbReference type="PROSITE" id="PS51352"/>
    </source>
</evidence>
<dbReference type="CDD" id="cd02966">
    <property type="entry name" value="TlpA_like_family"/>
    <property type="match status" value="1"/>
</dbReference>
<dbReference type="GO" id="GO:0016491">
    <property type="term" value="F:oxidoreductase activity"/>
    <property type="evidence" value="ECO:0007669"/>
    <property type="project" value="InterPro"/>
</dbReference>
<dbReference type="PANTHER" id="PTHR42852">
    <property type="entry name" value="THIOL:DISULFIDE INTERCHANGE PROTEIN DSBE"/>
    <property type="match status" value="1"/>
</dbReference>
<dbReference type="SUPFAM" id="SSF52833">
    <property type="entry name" value="Thioredoxin-like"/>
    <property type="match status" value="1"/>
</dbReference>
<organism evidence="6 7">
    <name type="scientific">Candidatus Defluviibacterium haderslevense</name>
    <dbReference type="NCBI Taxonomy" id="2981993"/>
    <lineage>
        <taxon>Bacteria</taxon>
        <taxon>Pseudomonadati</taxon>
        <taxon>Bacteroidota</taxon>
        <taxon>Saprospiria</taxon>
        <taxon>Saprospirales</taxon>
        <taxon>Saprospiraceae</taxon>
        <taxon>Candidatus Defluviibacterium</taxon>
    </lineage>
</organism>
<dbReference type="Pfam" id="PF08534">
    <property type="entry name" value="Redoxin"/>
    <property type="match status" value="1"/>
</dbReference>
<keyword evidence="3" id="KW-1015">Disulfide bond</keyword>